<evidence type="ECO:0000259" key="3">
    <source>
        <dbReference type="Pfam" id="PF14647"/>
    </source>
</evidence>
<proteinExistence type="inferred from homology"/>
<gene>
    <name evidence="5" type="ORF">PARMNEM_LOCUS5586</name>
</gene>
<evidence type="ECO:0000313" key="6">
    <source>
        <dbReference type="Proteomes" id="UP001314205"/>
    </source>
</evidence>
<evidence type="ECO:0008006" key="7">
    <source>
        <dbReference type="Google" id="ProtNLM"/>
    </source>
</evidence>
<evidence type="ECO:0000256" key="2">
    <source>
        <dbReference type="SAM" id="MobiDB-lite"/>
    </source>
</evidence>
<feature type="domain" description="FAM91 C-terminal" evidence="4">
    <location>
        <begin position="370"/>
        <end position="606"/>
    </location>
</feature>
<dbReference type="Pfam" id="PF14647">
    <property type="entry name" value="FAM91_N"/>
    <property type="match status" value="1"/>
</dbReference>
<feature type="compositionally biased region" description="Low complexity" evidence="2">
    <location>
        <begin position="1000"/>
        <end position="1015"/>
    </location>
</feature>
<feature type="domain" description="FAM91 N-terminal" evidence="3">
    <location>
        <begin position="8"/>
        <end position="310"/>
    </location>
</feature>
<dbReference type="PANTHER" id="PTHR28441">
    <property type="entry name" value="PROTEIN FAM91A1"/>
    <property type="match status" value="1"/>
</dbReference>
<comment type="caution">
    <text evidence="5">The sequence shown here is derived from an EMBL/GenBank/DDBJ whole genome shotgun (WGS) entry which is preliminary data.</text>
</comment>
<reference evidence="5 6" key="1">
    <citation type="submission" date="2023-11" db="EMBL/GenBank/DDBJ databases">
        <authorList>
            <person name="Hedman E."/>
            <person name="Englund M."/>
            <person name="Stromberg M."/>
            <person name="Nyberg Akerstrom W."/>
            <person name="Nylinder S."/>
            <person name="Jareborg N."/>
            <person name="Kallberg Y."/>
            <person name="Kronander E."/>
        </authorList>
    </citation>
    <scope>NUCLEOTIDE SEQUENCE [LARGE SCALE GENOMIC DNA]</scope>
</reference>
<feature type="domain" description="FAM91 C-terminal" evidence="4">
    <location>
        <begin position="1200"/>
        <end position="1361"/>
    </location>
</feature>
<feature type="region of interest" description="Disordered" evidence="2">
    <location>
        <begin position="991"/>
        <end position="1015"/>
    </location>
</feature>
<protein>
    <recommendedName>
        <fullName evidence="7">FAM91A1</fullName>
    </recommendedName>
</protein>
<sequence>MEDEIDECIRNRIQWPQLPTGVKKLLGDSPKEYERYIFEFSIKNQLRYRGSLVRTVRKDERKYYEVLVQSSIQRLMLYPYHLADMIVKGLRITPFIYYVEVVVLLIEMEKSYDTMPNFTAADCLRLLGIGRNEYLELIAKARSLRRRGRSKAIRALLPRVPLNIPMLPWWRVELGYVLEEDVKPLSDSEKALIDLLIDRGSQTAGTLDYNIVKTLYRRGLIYLDVPITSADKVSVPPLKGFVMNRIAGDYFETLLYKVFVSVDEHTSVAELAAVLQVDCELVKQAISLYCRLGFANNLNPPPVSPQHPSWNDAVTTHKHQPYRQIAPLTFDPNVDEDALQMEPVLIKDAPSTSKQSSQDICDIATNNSGQRVAVLFDSTLAAYLMMGNLSPDLKSHAVTLFEVGKLCDESLDSLLMELDKVVADPEIEGEARRYLAAAACLRIALRTLRPSLRPLDLLRCEALHALGPAARARLFATKYRLAISTAPLSREARAGAVAGALPHLGPAPPEASSPWMRLYLYHVAGYGPPTLLLTKGTVLRGVPRALLGFARLCVWWWGAEGEGTALPAAAALAAANSALRRAPVLLQAAAVRQQPRLRYLPFPPHHDGECAAPVLLQAAAVRQQPRLRYLPFPPHHDGECAAPVLLQAAAVRQQPRLRYLPFPPHHDGECAAPVLLQAAAVRQQPRLRYLPFPPHHDGECAAPVLLQAAAVRQQPRLRYLPFPPHHDGECAAPVLLQAAAVRQQPRLRYLPFPPHHDGECAAPVLLQAAAVRQQPRLRYLPFPPHHDGECAAPVLLQAAAVRQQPRLRYLPFPPHHDGECAAPVLLQAAAVRQQPRLRYLPFPPHHDGECAAPVLLQAAAVRQQPRLRYLPFPPHHDGECAAPVLLQAAAVRQQPRLRYLPFPPHHDGECAAPVLLQAAAVRQQPRLRYLPFPPHHDGECAAPVLLQAAAVRQQPRLRYLPFPPHHDGECAAPVLLQAAAVRQQPRLRYLPFPPHHDGAAAEGQAAAAGEGEAEGQALWRSHGGLRRLARRLRLARAAGCVALADIGVPDLGCARPPAQVHLVPPRKKKEVCGVAKPLSEVSLSSNDSVDKTTEYAKPVNSRLQSPIETHFAVTPTTESKTSSPANGFTSAEGGKLLCEELDNLNIGDDLIHRSKESICASDDFVAIHSSSNSIEELKKHSSDKSISKESISFSDDLVPIHSSSTSVENLKFDPKKKEDDKATSQLNDLLSPAEESVSMFTQLSDKLTEITEGDSGVDTAHNFSDEEACKPEKWTILDLQFGIPLFDEALCERVCQSIVDRIAKPEILEKIKEDNEFIRSDVLKFVSQCQYYPGEDMGIVKRGTLVPLPRKNLVFENGRITEWNGK</sequence>
<dbReference type="InterPro" id="IPR028097">
    <property type="entry name" value="FAM91_C_dom"/>
</dbReference>
<dbReference type="InterPro" id="IPR028091">
    <property type="entry name" value="FAM91_N_dom"/>
</dbReference>
<comment type="similarity">
    <text evidence="1">Belongs to the FAM91 family.</text>
</comment>
<evidence type="ECO:0000256" key="1">
    <source>
        <dbReference type="ARBA" id="ARBA00010319"/>
    </source>
</evidence>
<dbReference type="InterPro" id="IPR039199">
    <property type="entry name" value="FAM91"/>
</dbReference>
<name>A0AAV1KQ96_9NEOP</name>
<organism evidence="5 6">
    <name type="scientific">Parnassius mnemosyne</name>
    <name type="common">clouded apollo</name>
    <dbReference type="NCBI Taxonomy" id="213953"/>
    <lineage>
        <taxon>Eukaryota</taxon>
        <taxon>Metazoa</taxon>
        <taxon>Ecdysozoa</taxon>
        <taxon>Arthropoda</taxon>
        <taxon>Hexapoda</taxon>
        <taxon>Insecta</taxon>
        <taxon>Pterygota</taxon>
        <taxon>Neoptera</taxon>
        <taxon>Endopterygota</taxon>
        <taxon>Lepidoptera</taxon>
        <taxon>Glossata</taxon>
        <taxon>Ditrysia</taxon>
        <taxon>Papilionoidea</taxon>
        <taxon>Papilionidae</taxon>
        <taxon>Parnassiinae</taxon>
        <taxon>Parnassini</taxon>
        <taxon>Parnassius</taxon>
        <taxon>Driopa</taxon>
    </lineage>
</organism>
<dbReference type="Proteomes" id="UP001314205">
    <property type="component" value="Unassembled WGS sequence"/>
</dbReference>
<evidence type="ECO:0000259" key="4">
    <source>
        <dbReference type="Pfam" id="PF14648"/>
    </source>
</evidence>
<dbReference type="Pfam" id="PF14648">
    <property type="entry name" value="FAM91_C"/>
    <property type="match status" value="2"/>
</dbReference>
<dbReference type="PANTHER" id="PTHR28441:SF2">
    <property type="entry name" value="PROTEIN FAM91A1"/>
    <property type="match status" value="1"/>
</dbReference>
<accession>A0AAV1KQ96</accession>
<evidence type="ECO:0000313" key="5">
    <source>
        <dbReference type="EMBL" id="CAK1584307.1"/>
    </source>
</evidence>
<keyword evidence="6" id="KW-1185">Reference proteome</keyword>
<dbReference type="EMBL" id="CAVLGL010000068">
    <property type="protein sequence ID" value="CAK1584307.1"/>
    <property type="molecule type" value="Genomic_DNA"/>
</dbReference>